<evidence type="ECO:0000256" key="9">
    <source>
        <dbReference type="ARBA" id="ARBA00023128"/>
    </source>
</evidence>
<evidence type="ECO:0000256" key="1">
    <source>
        <dbReference type="ARBA" id="ARBA00001709"/>
    </source>
</evidence>
<evidence type="ECO:0000256" key="7">
    <source>
        <dbReference type="ARBA" id="ARBA00022456"/>
    </source>
</evidence>
<evidence type="ECO:0000256" key="4">
    <source>
        <dbReference type="ARBA" id="ARBA00005254"/>
    </source>
</evidence>
<comment type="catalytic activity">
    <reaction evidence="1">
        <text>3-hydroxy-2-methylpropanoyl-CoA + H2O = 3-hydroxy-2-methylpropanoate + CoA + H(+)</text>
        <dbReference type="Rhea" id="RHEA:20888"/>
        <dbReference type="ChEBI" id="CHEBI:11805"/>
        <dbReference type="ChEBI" id="CHEBI:15377"/>
        <dbReference type="ChEBI" id="CHEBI:15378"/>
        <dbReference type="ChEBI" id="CHEBI:57287"/>
        <dbReference type="ChEBI" id="CHEBI:57340"/>
        <dbReference type="EC" id="3.1.2.4"/>
    </reaction>
</comment>
<dbReference type="NCBIfam" id="NF004127">
    <property type="entry name" value="PRK05617.1"/>
    <property type="match status" value="1"/>
</dbReference>
<dbReference type="CDD" id="cd06558">
    <property type="entry name" value="crotonase-like"/>
    <property type="match status" value="1"/>
</dbReference>
<reference evidence="13 14" key="1">
    <citation type="submission" date="2024-05" db="EMBL/GenBank/DDBJ databases">
        <title>Genetic variation in Jamaican populations of the coffee berry borer (Hypothenemus hampei).</title>
        <authorList>
            <person name="Errbii M."/>
            <person name="Myrie A."/>
        </authorList>
    </citation>
    <scope>NUCLEOTIDE SEQUENCE [LARGE SCALE GENOMIC DNA]</scope>
    <source>
        <strain evidence="13">JA-Hopewell-2020-01-JO</strain>
        <tissue evidence="13">Whole body</tissue>
    </source>
</reference>
<dbReference type="InterPro" id="IPR032259">
    <property type="entry name" value="HIBYL-CoA-H"/>
</dbReference>
<dbReference type="GO" id="GO:0009083">
    <property type="term" value="P:branched-chain amino acid catabolic process"/>
    <property type="evidence" value="ECO:0007669"/>
    <property type="project" value="UniProtKB-KW"/>
</dbReference>
<dbReference type="FunFam" id="3.90.226.10:FF:000026">
    <property type="entry name" value="3-hydroxyisobutyryl-CoA hydrolase, mitochondrial"/>
    <property type="match status" value="1"/>
</dbReference>
<evidence type="ECO:0000256" key="3">
    <source>
        <dbReference type="ARBA" id="ARBA00005109"/>
    </source>
</evidence>
<keyword evidence="9" id="KW-0496">Mitochondrion</keyword>
<dbReference type="SUPFAM" id="SSF52096">
    <property type="entry name" value="ClpP/crotonase"/>
    <property type="match status" value="1"/>
</dbReference>
<sequence length="372" mass="41571">MFRKTLLQGFTLKSLTPTLRKMSTEESDVLFREVDGRGVIILNRPKALNSLNLSMVNKIYPTLQQWEKDKKLVIVKGNGGKAFCAGGDVKAIAEAAFKGANLGYEFFKKEYTNNGLIGAYKIPYIALIDGIVMGGGVGLSVHGRYRVATERSLFAMPETQIGLFPDVGGSYFLPRLNGKLGWYLALTGVRLKGSDILKAGIATHYIDSTNLNAIEEELLKSSNDSDIKTVLNNFQKEDKSEFSLAPYLDQINACFSAPTIEEIYDRLNKDGSKWAQDTINLLNKMSPTSLKITMKELELGEQLNLNACLQMEYRMAVNCIDGHDFKEGVRALLIDKDQNPKWNPPDLKGVTEEIVNKYFEKLPEAQELKHKL</sequence>
<evidence type="ECO:0000313" key="14">
    <source>
        <dbReference type="Proteomes" id="UP001566132"/>
    </source>
</evidence>
<dbReference type="InterPro" id="IPR045004">
    <property type="entry name" value="ECH_dom"/>
</dbReference>
<keyword evidence="8" id="KW-0378">Hydrolase</keyword>
<protein>
    <recommendedName>
        <fullName evidence="6">3-hydroxyisobutyryl-CoA hydrolase, mitochondrial</fullName>
        <ecNumber evidence="5">3.1.2.4</ecNumber>
    </recommendedName>
    <alternativeName>
        <fullName evidence="11">3-hydroxyisobutyryl-coenzyme A hydrolase</fullName>
    </alternativeName>
</protein>
<dbReference type="PANTHER" id="PTHR43176:SF3">
    <property type="entry name" value="3-HYDROXYISOBUTYRYL-COA HYDROLASE, MITOCHONDRIAL"/>
    <property type="match status" value="1"/>
</dbReference>
<accession>A0ABD1F215</accession>
<keyword evidence="14" id="KW-1185">Reference proteome</keyword>
<evidence type="ECO:0000256" key="6">
    <source>
        <dbReference type="ARBA" id="ARBA00016714"/>
    </source>
</evidence>
<dbReference type="PANTHER" id="PTHR43176">
    <property type="entry name" value="3-HYDROXYISOBUTYRYL-COA HYDROLASE-RELATED"/>
    <property type="match status" value="1"/>
</dbReference>
<feature type="domain" description="Enoyl-CoA hydratase/isomerase" evidence="12">
    <location>
        <begin position="38"/>
        <end position="359"/>
    </location>
</feature>
<dbReference type="EMBL" id="JBDJPC010000004">
    <property type="protein sequence ID" value="KAL1506405.1"/>
    <property type="molecule type" value="Genomic_DNA"/>
</dbReference>
<dbReference type="Proteomes" id="UP001566132">
    <property type="component" value="Unassembled WGS sequence"/>
</dbReference>
<dbReference type="EC" id="3.1.2.4" evidence="5"/>
<dbReference type="GO" id="GO:0005739">
    <property type="term" value="C:mitochondrion"/>
    <property type="evidence" value="ECO:0007669"/>
    <property type="project" value="UniProtKB-SubCell"/>
</dbReference>
<name>A0ABD1F215_HYPHA</name>
<evidence type="ECO:0000256" key="10">
    <source>
        <dbReference type="ARBA" id="ARBA00024871"/>
    </source>
</evidence>
<gene>
    <name evidence="13" type="ORF">ABEB36_005775</name>
</gene>
<evidence type="ECO:0000256" key="8">
    <source>
        <dbReference type="ARBA" id="ARBA00022801"/>
    </source>
</evidence>
<dbReference type="GO" id="GO:0003860">
    <property type="term" value="F:3-hydroxyisobutyryl-CoA hydrolase activity"/>
    <property type="evidence" value="ECO:0007669"/>
    <property type="project" value="UniProtKB-EC"/>
</dbReference>
<proteinExistence type="inferred from homology"/>
<comment type="caution">
    <text evidence="13">The sequence shown here is derived from an EMBL/GenBank/DDBJ whole genome shotgun (WGS) entry which is preliminary data.</text>
</comment>
<dbReference type="AlphaFoldDB" id="A0ABD1F215"/>
<dbReference type="Gene3D" id="3.90.226.10">
    <property type="entry name" value="2-enoyl-CoA Hydratase, Chain A, domain 1"/>
    <property type="match status" value="1"/>
</dbReference>
<organism evidence="13 14">
    <name type="scientific">Hypothenemus hampei</name>
    <name type="common">Coffee berry borer</name>
    <dbReference type="NCBI Taxonomy" id="57062"/>
    <lineage>
        <taxon>Eukaryota</taxon>
        <taxon>Metazoa</taxon>
        <taxon>Ecdysozoa</taxon>
        <taxon>Arthropoda</taxon>
        <taxon>Hexapoda</taxon>
        <taxon>Insecta</taxon>
        <taxon>Pterygota</taxon>
        <taxon>Neoptera</taxon>
        <taxon>Endopterygota</taxon>
        <taxon>Coleoptera</taxon>
        <taxon>Polyphaga</taxon>
        <taxon>Cucujiformia</taxon>
        <taxon>Curculionidae</taxon>
        <taxon>Scolytinae</taxon>
        <taxon>Hypothenemus</taxon>
    </lineage>
</organism>
<comment type="subcellular location">
    <subcellularLocation>
        <location evidence="2">Mitochondrion</location>
    </subcellularLocation>
</comment>
<dbReference type="InterPro" id="IPR029045">
    <property type="entry name" value="ClpP/crotonase-like_dom_sf"/>
</dbReference>
<comment type="function">
    <text evidence="10">Hydrolyzes 3-hydroxyisobutyryl-CoA (HIBYL-CoA), a saline catabolite. Has high activity toward isobutyryl-CoA. Could be an isobutyryl-CoA dehydrogenase that functions in valine catabolism. Also hydrolyzes 3-hydroxypropanoyl-CoA.</text>
</comment>
<dbReference type="Pfam" id="PF16113">
    <property type="entry name" value="ECH_2"/>
    <property type="match status" value="1"/>
</dbReference>
<evidence type="ECO:0000259" key="12">
    <source>
        <dbReference type="Pfam" id="PF16113"/>
    </source>
</evidence>
<evidence type="ECO:0000256" key="2">
    <source>
        <dbReference type="ARBA" id="ARBA00004173"/>
    </source>
</evidence>
<evidence type="ECO:0000313" key="13">
    <source>
        <dbReference type="EMBL" id="KAL1506405.1"/>
    </source>
</evidence>
<evidence type="ECO:0000256" key="5">
    <source>
        <dbReference type="ARBA" id="ARBA00011915"/>
    </source>
</evidence>
<keyword evidence="7" id="KW-0101">Branched-chain amino acid catabolism</keyword>
<comment type="similarity">
    <text evidence="4">Belongs to the enoyl-CoA hydratase/isomerase family.</text>
</comment>
<evidence type="ECO:0000256" key="11">
    <source>
        <dbReference type="ARBA" id="ARBA00031181"/>
    </source>
</evidence>
<comment type="pathway">
    <text evidence="3">Amino-acid degradation; L-valine degradation.</text>
</comment>